<sequence>MFISMFRTLILYSVVLVSMRIMGKKQIGQLEPFELAVAIMISELASLPMQDPKIPIMHGIIPIITLLFFQVLLSIIQLKSEKARILINGKPNILINHGEINIDEMKEQKYNINDLMEELRLKGYHNINDIEFAILESSGQISIIPKLDAANVTRKDLNIKGGRNIIPVTLILDGKLNIKNLNYINKSEKWLYDKLKENKISSAKDVFIAYLDSEGNFHLQKNKNERGK</sequence>
<dbReference type="InterPro" id="IPR023090">
    <property type="entry name" value="UPF0702_alpha/beta_dom_sf"/>
</dbReference>
<dbReference type="EMBL" id="LZFO01000033">
    <property type="protein sequence ID" value="OFI05090.1"/>
    <property type="molecule type" value="Genomic_DNA"/>
</dbReference>
<dbReference type="Gene3D" id="3.30.240.20">
    <property type="entry name" value="bsu07140 like domains"/>
    <property type="match status" value="2"/>
</dbReference>
<dbReference type="PANTHER" id="PTHR34582:SF6">
    <property type="entry name" value="UPF0702 TRANSMEMBRANE PROTEIN YCAP"/>
    <property type="match status" value="1"/>
</dbReference>
<dbReference type="STRING" id="1121290.CLAOCE_19090"/>
<name>A0A1E8EWV8_9CLOT</name>
<feature type="transmembrane region" description="Helical" evidence="7">
    <location>
        <begin position="56"/>
        <end position="76"/>
    </location>
</feature>
<comment type="caution">
    <text evidence="9">The sequence shown here is derived from an EMBL/GenBank/DDBJ whole genome shotgun (WGS) entry which is preliminary data.</text>
</comment>
<evidence type="ECO:0000256" key="6">
    <source>
        <dbReference type="ARBA" id="ARBA00023136"/>
    </source>
</evidence>
<evidence type="ECO:0000313" key="10">
    <source>
        <dbReference type="Proteomes" id="UP000175744"/>
    </source>
</evidence>
<evidence type="ECO:0000256" key="4">
    <source>
        <dbReference type="ARBA" id="ARBA00022692"/>
    </source>
</evidence>
<evidence type="ECO:0000256" key="7">
    <source>
        <dbReference type="SAM" id="Phobius"/>
    </source>
</evidence>
<dbReference type="Proteomes" id="UP000175744">
    <property type="component" value="Unassembled WGS sequence"/>
</dbReference>
<dbReference type="InterPro" id="IPR007353">
    <property type="entry name" value="DUF421"/>
</dbReference>
<keyword evidence="6 7" id="KW-0472">Membrane</keyword>
<evidence type="ECO:0000313" key="9">
    <source>
        <dbReference type="EMBL" id="OFI05090.1"/>
    </source>
</evidence>
<keyword evidence="4 7" id="KW-0812">Transmembrane</keyword>
<evidence type="ECO:0000256" key="3">
    <source>
        <dbReference type="ARBA" id="ARBA00022475"/>
    </source>
</evidence>
<evidence type="ECO:0000256" key="2">
    <source>
        <dbReference type="ARBA" id="ARBA00006448"/>
    </source>
</evidence>
<proteinExistence type="inferred from homology"/>
<dbReference type="OrthoDB" id="1682423at2"/>
<comment type="similarity">
    <text evidence="2">Belongs to the UPF0702 family.</text>
</comment>
<organism evidence="9 10">
    <name type="scientific">Clostridium acetireducens DSM 10703</name>
    <dbReference type="NCBI Taxonomy" id="1121290"/>
    <lineage>
        <taxon>Bacteria</taxon>
        <taxon>Bacillati</taxon>
        <taxon>Bacillota</taxon>
        <taxon>Clostridia</taxon>
        <taxon>Eubacteriales</taxon>
        <taxon>Clostridiaceae</taxon>
        <taxon>Clostridium</taxon>
    </lineage>
</organism>
<dbReference type="Pfam" id="PF04239">
    <property type="entry name" value="DUF421"/>
    <property type="match status" value="1"/>
</dbReference>
<reference evidence="9 10" key="1">
    <citation type="submission" date="2016-06" db="EMBL/GenBank/DDBJ databases">
        <title>Genome sequence of Clostridium acetireducens DSM 10703.</title>
        <authorList>
            <person name="Poehlein A."/>
            <person name="Fluechter S."/>
            <person name="Duerre P."/>
            <person name="Daniel R."/>
        </authorList>
    </citation>
    <scope>NUCLEOTIDE SEQUENCE [LARGE SCALE GENOMIC DNA]</scope>
    <source>
        <strain evidence="9 10">DSM 10703</strain>
    </source>
</reference>
<evidence type="ECO:0000256" key="5">
    <source>
        <dbReference type="ARBA" id="ARBA00022989"/>
    </source>
</evidence>
<evidence type="ECO:0000256" key="1">
    <source>
        <dbReference type="ARBA" id="ARBA00004651"/>
    </source>
</evidence>
<accession>A0A1E8EWV8</accession>
<dbReference type="AlphaFoldDB" id="A0A1E8EWV8"/>
<dbReference type="PATRIC" id="fig|1121290.3.peg.1929"/>
<feature type="domain" description="YetF C-terminal" evidence="8">
    <location>
        <begin position="79"/>
        <end position="210"/>
    </location>
</feature>
<dbReference type="GO" id="GO:0005886">
    <property type="term" value="C:plasma membrane"/>
    <property type="evidence" value="ECO:0007669"/>
    <property type="project" value="UniProtKB-SubCell"/>
</dbReference>
<dbReference type="PANTHER" id="PTHR34582">
    <property type="entry name" value="UPF0702 TRANSMEMBRANE PROTEIN YCAP"/>
    <property type="match status" value="1"/>
</dbReference>
<protein>
    <recommendedName>
        <fullName evidence="8">YetF C-terminal domain-containing protein</fullName>
    </recommendedName>
</protein>
<keyword evidence="3" id="KW-1003">Cell membrane</keyword>
<keyword evidence="5 7" id="KW-1133">Transmembrane helix</keyword>
<dbReference type="RefSeq" id="WP_070110878.1">
    <property type="nucleotide sequence ID" value="NZ_LZFO01000033.1"/>
</dbReference>
<evidence type="ECO:0000259" key="8">
    <source>
        <dbReference type="Pfam" id="PF04239"/>
    </source>
</evidence>
<keyword evidence="10" id="KW-1185">Reference proteome</keyword>
<gene>
    <name evidence="9" type="ORF">CLOACE_19090</name>
</gene>
<comment type="subcellular location">
    <subcellularLocation>
        <location evidence="1">Cell membrane</location>
        <topology evidence="1">Multi-pass membrane protein</topology>
    </subcellularLocation>
</comment>